<reference evidence="1" key="1">
    <citation type="submission" date="2022-02" db="EMBL/GenBank/DDBJ databases">
        <title>Plant Genome Project.</title>
        <authorList>
            <person name="Zhang R.-G."/>
        </authorList>
    </citation>
    <scope>NUCLEOTIDE SEQUENCE</scope>
    <source>
        <strain evidence="1">AT1</strain>
    </source>
</reference>
<dbReference type="EMBL" id="CM046389">
    <property type="protein sequence ID" value="KAI8566543.1"/>
    <property type="molecule type" value="Genomic_DNA"/>
</dbReference>
<accession>A0ACC0PPU7</accession>
<evidence type="ECO:0000313" key="2">
    <source>
        <dbReference type="Proteomes" id="UP001062846"/>
    </source>
</evidence>
<dbReference type="Proteomes" id="UP001062846">
    <property type="component" value="Chromosome 2"/>
</dbReference>
<organism evidence="1 2">
    <name type="scientific">Rhododendron molle</name>
    <name type="common">Chinese azalea</name>
    <name type="synonym">Azalea mollis</name>
    <dbReference type="NCBI Taxonomy" id="49168"/>
    <lineage>
        <taxon>Eukaryota</taxon>
        <taxon>Viridiplantae</taxon>
        <taxon>Streptophyta</taxon>
        <taxon>Embryophyta</taxon>
        <taxon>Tracheophyta</taxon>
        <taxon>Spermatophyta</taxon>
        <taxon>Magnoliopsida</taxon>
        <taxon>eudicotyledons</taxon>
        <taxon>Gunneridae</taxon>
        <taxon>Pentapetalae</taxon>
        <taxon>asterids</taxon>
        <taxon>Ericales</taxon>
        <taxon>Ericaceae</taxon>
        <taxon>Ericoideae</taxon>
        <taxon>Rhodoreae</taxon>
        <taxon>Rhododendron</taxon>
    </lineage>
</organism>
<protein>
    <submittedName>
        <fullName evidence="1">Uncharacterized protein</fullName>
    </submittedName>
</protein>
<evidence type="ECO:0000313" key="1">
    <source>
        <dbReference type="EMBL" id="KAI8566543.1"/>
    </source>
</evidence>
<keyword evidence="2" id="KW-1185">Reference proteome</keyword>
<gene>
    <name evidence="1" type="ORF">RHMOL_Rhmol02G0048700</name>
</gene>
<comment type="caution">
    <text evidence="1">The sequence shown here is derived from an EMBL/GenBank/DDBJ whole genome shotgun (WGS) entry which is preliminary data.</text>
</comment>
<sequence length="68" mass="7622">MAASMYNKRLVNTQYCGVAEILDQSLCVEDKLCILFGNVHKRRGEVHWEMGETGNATQIRFSTSEIAG</sequence>
<name>A0ACC0PPU7_RHOML</name>
<proteinExistence type="predicted"/>